<gene>
    <name evidence="8" type="ORF">UFOVP1279_27</name>
</gene>
<comment type="catalytic activity">
    <reaction evidence="6">
        <text>DNA(n) + a 2'-deoxyribonucleoside 5'-triphosphate = DNA(n+1) + diphosphate</text>
        <dbReference type="Rhea" id="RHEA:22508"/>
        <dbReference type="Rhea" id="RHEA-COMP:17339"/>
        <dbReference type="Rhea" id="RHEA-COMP:17340"/>
        <dbReference type="ChEBI" id="CHEBI:33019"/>
        <dbReference type="ChEBI" id="CHEBI:61560"/>
        <dbReference type="ChEBI" id="CHEBI:173112"/>
        <dbReference type="EC" id="2.7.7.7"/>
    </reaction>
</comment>
<dbReference type="InterPro" id="IPR016195">
    <property type="entry name" value="Pol/histidinol_Pase-like"/>
</dbReference>
<dbReference type="InterPro" id="IPR011708">
    <property type="entry name" value="DNA_pol3_alpha_NTPase_dom"/>
</dbReference>
<evidence type="ECO:0000256" key="2">
    <source>
        <dbReference type="ARBA" id="ARBA00022679"/>
    </source>
</evidence>
<keyword evidence="4" id="KW-0235">DNA replication</keyword>
<evidence type="ECO:0000256" key="1">
    <source>
        <dbReference type="ARBA" id="ARBA00012417"/>
    </source>
</evidence>
<dbReference type="Pfam" id="PF02811">
    <property type="entry name" value="PHP"/>
    <property type="match status" value="1"/>
</dbReference>
<sequence length="899" mass="99162">MAQVAEISEPYFPVHAHSEFSALDGIGSVKDMVVTVEDNGQPGLALTDHGNMAGCLRLYKECKKIGIVPFPGEEFYLVIDNVAPAVKGAKDSRDRRYHLGILALNERGFRALVNLSTRSHQRERFHRKPLIDTEDLSELGANYGNDVAITTGCYFGLLVQHTIAGGTVNHNDMTLRARIVLTQLKAMRFKHIFVELQNHDIDHSEGDHPFTDVELSRVLHEAALAEGLPVVIGQDSHYCDSGDKAAHDTMKEIAYLGGSGEDYKFPGDCFHLATNEWVREHWRSDAWSDAMQGHQHLLDLNTLSLPELDTYKFHVPSTGKDPQGDLARAVYAANQFDGDEYRARIDEELSVIEAKGMAGYFLLVADYMLWCRDEGIFVNARGSANGSLVCYLLGITNVDPVKWGTGFSRFLSLDRAKPPDIDVDIESNRRDDVINYIRTRYPSLIQMGTWLRLGASSEEEDKGSVFVQYHAAMRSRGTYDKNIPASELAKLRLLGNMDVRKSPGAHASGFVLPGDGLSISDYLPAMLIPSSGAMVVQCPMDDVEDAGYVKLDLLGLRSLTTMRKVMELIGKDPVTDGMEWIPDDDVAACKLLRSGVADNGVFQFEGFSTAKGARKMGVRSTDDAILALALFRPAMLGSGMTDRYLAARKAKSRELIHPTVDDLFDRTWGVPVFQEDVLALMERAGLDVSDRNDVLKAVKASNDKIVEYALSIFERIGKKFVGRATSTLGCSADDARKMWKTIMDFSDYGFNRAHATAYGLMGYRMAYLKAHHPVEFHAALLSTWAGTDKESKYVSEARRLGIQIRKPDVNASAVSWTIDPADDVLVKGLITIKGIGMSAATAIVDEREKDGVYASMESFCKRSGRAVTGVKPFLATGDWKGVALTLRDADALRSLGIRA</sequence>
<protein>
    <recommendedName>
        <fullName evidence="1">DNA-directed DNA polymerase</fullName>
        <ecNumber evidence="1">2.7.7.7</ecNumber>
    </recommendedName>
</protein>
<dbReference type="Pfam" id="PF17657">
    <property type="entry name" value="DNA_pol3_finger"/>
    <property type="match status" value="1"/>
</dbReference>
<dbReference type="InterPro" id="IPR029460">
    <property type="entry name" value="DNAPol_HHH"/>
</dbReference>
<dbReference type="PANTHER" id="PTHR32294">
    <property type="entry name" value="DNA POLYMERASE III SUBUNIT ALPHA"/>
    <property type="match status" value="1"/>
</dbReference>
<keyword evidence="3" id="KW-0548">Nucleotidyltransferase</keyword>
<dbReference type="Gene3D" id="3.20.20.140">
    <property type="entry name" value="Metal-dependent hydrolases"/>
    <property type="match status" value="1"/>
</dbReference>
<dbReference type="Pfam" id="PF07733">
    <property type="entry name" value="DNA_pol3_alpha"/>
    <property type="match status" value="1"/>
</dbReference>
<evidence type="ECO:0000256" key="6">
    <source>
        <dbReference type="ARBA" id="ARBA00049244"/>
    </source>
</evidence>
<evidence type="ECO:0000313" key="8">
    <source>
        <dbReference type="EMBL" id="CAB4195074.1"/>
    </source>
</evidence>
<dbReference type="EC" id="2.7.7.7" evidence="1"/>
<dbReference type="GO" id="GO:0006260">
    <property type="term" value="P:DNA replication"/>
    <property type="evidence" value="ECO:0007669"/>
    <property type="project" value="UniProtKB-KW"/>
</dbReference>
<organism evidence="8">
    <name type="scientific">uncultured Caudovirales phage</name>
    <dbReference type="NCBI Taxonomy" id="2100421"/>
    <lineage>
        <taxon>Viruses</taxon>
        <taxon>Duplodnaviria</taxon>
        <taxon>Heunggongvirae</taxon>
        <taxon>Uroviricota</taxon>
        <taxon>Caudoviricetes</taxon>
        <taxon>Peduoviridae</taxon>
        <taxon>Maltschvirus</taxon>
        <taxon>Maltschvirus maltsch</taxon>
    </lineage>
</organism>
<keyword evidence="2" id="KW-0808">Transferase</keyword>
<proteinExistence type="predicted"/>
<evidence type="ECO:0000259" key="7">
    <source>
        <dbReference type="SMART" id="SM00481"/>
    </source>
</evidence>
<accession>A0A6J5RT56</accession>
<dbReference type="SUPFAM" id="SSF89550">
    <property type="entry name" value="PHP domain-like"/>
    <property type="match status" value="1"/>
</dbReference>
<dbReference type="Gene3D" id="1.10.150.870">
    <property type="match status" value="1"/>
</dbReference>
<evidence type="ECO:0000256" key="5">
    <source>
        <dbReference type="ARBA" id="ARBA00022932"/>
    </source>
</evidence>
<name>A0A6J5RT56_9CAUD</name>
<dbReference type="InterPro" id="IPR004805">
    <property type="entry name" value="DnaE2/DnaE/PolC"/>
</dbReference>
<dbReference type="EMBL" id="LR797224">
    <property type="protein sequence ID" value="CAB4195074.1"/>
    <property type="molecule type" value="Genomic_DNA"/>
</dbReference>
<feature type="domain" description="Polymerase/histidinol phosphatase N-terminal" evidence="7">
    <location>
        <begin position="12"/>
        <end position="79"/>
    </location>
</feature>
<dbReference type="GO" id="GO:0003887">
    <property type="term" value="F:DNA-directed DNA polymerase activity"/>
    <property type="evidence" value="ECO:0007669"/>
    <property type="project" value="UniProtKB-KW"/>
</dbReference>
<keyword evidence="5" id="KW-0239">DNA-directed DNA polymerase</keyword>
<reference evidence="8" key="1">
    <citation type="submission" date="2020-05" db="EMBL/GenBank/DDBJ databases">
        <authorList>
            <person name="Chiriac C."/>
            <person name="Salcher M."/>
            <person name="Ghai R."/>
            <person name="Kavagutti S V."/>
        </authorList>
    </citation>
    <scope>NUCLEOTIDE SEQUENCE</scope>
</reference>
<dbReference type="GO" id="GO:0008408">
    <property type="term" value="F:3'-5' exonuclease activity"/>
    <property type="evidence" value="ECO:0007669"/>
    <property type="project" value="InterPro"/>
</dbReference>
<dbReference type="SMART" id="SM00481">
    <property type="entry name" value="POLIIIAc"/>
    <property type="match status" value="1"/>
</dbReference>
<dbReference type="InterPro" id="IPR003141">
    <property type="entry name" value="Pol/His_phosphatase_N"/>
</dbReference>
<dbReference type="InterPro" id="IPR040982">
    <property type="entry name" value="DNA_pol3_finger"/>
</dbReference>
<dbReference type="Pfam" id="PF14579">
    <property type="entry name" value="HHH_6"/>
    <property type="match status" value="1"/>
</dbReference>
<dbReference type="InterPro" id="IPR004013">
    <property type="entry name" value="PHP_dom"/>
</dbReference>
<evidence type="ECO:0000256" key="4">
    <source>
        <dbReference type="ARBA" id="ARBA00022705"/>
    </source>
</evidence>
<evidence type="ECO:0000256" key="3">
    <source>
        <dbReference type="ARBA" id="ARBA00022695"/>
    </source>
</evidence>